<evidence type="ECO:0000256" key="1">
    <source>
        <dbReference type="ARBA" id="ARBA00004651"/>
    </source>
</evidence>
<feature type="binding site" evidence="10">
    <location>
        <position position="490"/>
    </location>
    <ligand>
        <name>Mn(2+)</name>
        <dbReference type="ChEBI" id="CHEBI:29035"/>
    </ligand>
</feature>
<dbReference type="InterPro" id="IPR000917">
    <property type="entry name" value="Sulfatase_N"/>
</dbReference>
<dbReference type="GO" id="GO:0005886">
    <property type="term" value="C:plasma membrane"/>
    <property type="evidence" value="ECO:0007669"/>
    <property type="project" value="UniProtKB-SubCell"/>
</dbReference>
<feature type="transmembrane region" description="Helical" evidence="11">
    <location>
        <begin position="20"/>
        <end position="46"/>
    </location>
</feature>
<dbReference type="GO" id="GO:0016740">
    <property type="term" value="F:transferase activity"/>
    <property type="evidence" value="ECO:0007669"/>
    <property type="project" value="UniProtKB-KW"/>
</dbReference>
<feature type="domain" description="Sulfatase N-terminal" evidence="12">
    <location>
        <begin position="266"/>
        <end position="552"/>
    </location>
</feature>
<dbReference type="STRING" id="1121298.SAMN05444401_1224"/>
<evidence type="ECO:0000256" key="2">
    <source>
        <dbReference type="ARBA" id="ARBA00004936"/>
    </source>
</evidence>
<dbReference type="GO" id="GO:0046872">
    <property type="term" value="F:metal ion binding"/>
    <property type="evidence" value="ECO:0007669"/>
    <property type="project" value="UniProtKB-KW"/>
</dbReference>
<evidence type="ECO:0000256" key="10">
    <source>
        <dbReference type="PIRSR" id="PIRSR005091-3"/>
    </source>
</evidence>
<evidence type="ECO:0000256" key="9">
    <source>
        <dbReference type="PIRSR" id="PIRSR005091-2"/>
    </source>
</evidence>
<dbReference type="CDD" id="cd16015">
    <property type="entry name" value="LTA_synthase"/>
    <property type="match status" value="1"/>
</dbReference>
<evidence type="ECO:0000256" key="4">
    <source>
        <dbReference type="ARBA" id="ARBA00022475"/>
    </source>
</evidence>
<dbReference type="SUPFAM" id="SSF53649">
    <property type="entry name" value="Alkaline phosphatase-like"/>
    <property type="match status" value="1"/>
</dbReference>
<evidence type="ECO:0000256" key="8">
    <source>
        <dbReference type="PIRSR" id="PIRSR005091-1"/>
    </source>
</evidence>
<feature type="transmembrane region" description="Helical" evidence="11">
    <location>
        <begin position="168"/>
        <end position="185"/>
    </location>
</feature>
<dbReference type="InterPro" id="IPR050448">
    <property type="entry name" value="OpgB/LTA_synthase_biosynth"/>
</dbReference>
<dbReference type="RefSeq" id="WP_073004607.1">
    <property type="nucleotide sequence ID" value="NZ_FQZO01000001.1"/>
</dbReference>
<dbReference type="InterPro" id="IPR017850">
    <property type="entry name" value="Alkaline_phosphatase_core_sf"/>
</dbReference>
<feature type="transmembrane region" description="Helical" evidence="11">
    <location>
        <begin position="142"/>
        <end position="161"/>
    </location>
</feature>
<keyword evidence="9" id="KW-0464">Manganese</keyword>
<keyword evidence="6 11" id="KW-1133">Transmembrane helix</keyword>
<name>A0A1M6CTJ5_9CLOT</name>
<evidence type="ECO:0000256" key="11">
    <source>
        <dbReference type="SAM" id="Phobius"/>
    </source>
</evidence>
<feature type="binding site" evidence="9">
    <location>
        <position position="430"/>
    </location>
    <ligand>
        <name>substrate</name>
    </ligand>
</feature>
<evidence type="ECO:0000256" key="5">
    <source>
        <dbReference type="ARBA" id="ARBA00022692"/>
    </source>
</evidence>
<evidence type="ECO:0000256" key="7">
    <source>
        <dbReference type="ARBA" id="ARBA00023136"/>
    </source>
</evidence>
<feature type="binding site" evidence="10">
    <location>
        <position position="316"/>
    </location>
    <ligand>
        <name>Mn(2+)</name>
        <dbReference type="ChEBI" id="CHEBI:29035"/>
    </ligand>
</feature>
<evidence type="ECO:0000259" key="12">
    <source>
        <dbReference type="Pfam" id="PF00884"/>
    </source>
</evidence>
<feature type="transmembrane region" description="Helical" evidence="11">
    <location>
        <begin position="90"/>
        <end position="108"/>
    </location>
</feature>
<gene>
    <name evidence="13" type="ORF">SAMN05444401_1224</name>
</gene>
<dbReference type="Gene3D" id="3.40.720.10">
    <property type="entry name" value="Alkaline Phosphatase, subunit A"/>
    <property type="match status" value="1"/>
</dbReference>
<sequence>MVRLFNNPTEELKYSIKKMVFNIFNSSFIYNFIGILLKTIFFIMIISDDKASKLNTNIISNKNPSLIIYVAFIALILSFGFLTKKSKWSFFIINLVITVIYIGDILYYRSNSSFLNPHLLQLTTNLDNLGDSIFSLFRKVDLLIILDLILFIPISFLIKGFNERSKSVFAIISITSMLVLVNIYINHDVINHNSKDEKLFSISWAPNENMYALTPIGYHVVDTVKYFKESKPLNLSAEEKNQIYSWLVGQEENLPDNKYKGSLKDKNLLIIQVESLENFVIGKEVDGQEITPNMNKLLKNSLYFNNFHEQTYKGTTSDAELITNTSLLPVRAGSTFFRFPNNSYPSSLPNLLKKRGYSTVAAHADKGSYWNWVNALSSIGYDKCFDITAFEKDEKIGMGLSDESFFKQLADIIDKQGKPFLNFAVTLTNHGPFVLPDEYKTLHLEDELDKSILGKYFQTVRYTDKQIGMLLEELDKKGILDNTTVVIYGDHEGINKYYADEVEKLPSKYHFALENDLRVPLIIYSKNIKGEVFDTTAGQVDLLPTLAYLMDIDKSELEGATLGRNLLNTNKDFVITALGEYKGKSHSNEEVEERIKSLEISDKIINSNFFKGY</sequence>
<keyword evidence="7 11" id="KW-0472">Membrane</keyword>
<keyword evidence="5 11" id="KW-0812">Transmembrane</keyword>
<feature type="transmembrane region" description="Helical" evidence="11">
    <location>
        <begin position="66"/>
        <end position="83"/>
    </location>
</feature>
<keyword evidence="4" id="KW-1003">Cell membrane</keyword>
<proteinExistence type="inferred from homology"/>
<accession>A0A1M6CTJ5</accession>
<dbReference type="PANTHER" id="PTHR47371">
    <property type="entry name" value="LIPOTEICHOIC ACID SYNTHASE"/>
    <property type="match status" value="1"/>
</dbReference>
<reference evidence="13 14" key="1">
    <citation type="submission" date="2016-11" db="EMBL/GenBank/DDBJ databases">
        <authorList>
            <person name="Jaros S."/>
            <person name="Januszkiewicz K."/>
            <person name="Wedrychowicz H."/>
        </authorList>
    </citation>
    <scope>NUCLEOTIDE SEQUENCE [LARGE SCALE GENOMIC DNA]</scope>
    <source>
        <strain evidence="13 14">DSM 21864</strain>
    </source>
</reference>
<keyword evidence="13" id="KW-0808">Transferase</keyword>
<dbReference type="Pfam" id="PF00884">
    <property type="entry name" value="Sulfatase"/>
    <property type="match status" value="1"/>
</dbReference>
<keyword evidence="9" id="KW-0479">Metal-binding</keyword>
<protein>
    <submittedName>
        <fullName evidence="13">Phosphoglycerol transferase MdoB</fullName>
    </submittedName>
</protein>
<dbReference type="InterPro" id="IPR012160">
    <property type="entry name" value="LtaS-like"/>
</dbReference>
<feature type="active site" evidence="8">
    <location>
        <position position="316"/>
    </location>
</feature>
<dbReference type="EMBL" id="FQZO01000001">
    <property type="protein sequence ID" value="SHI64068.1"/>
    <property type="molecule type" value="Genomic_DNA"/>
</dbReference>
<keyword evidence="14" id="KW-1185">Reference proteome</keyword>
<dbReference type="OrthoDB" id="5901192at2"/>
<evidence type="ECO:0000256" key="6">
    <source>
        <dbReference type="ARBA" id="ARBA00022989"/>
    </source>
</evidence>
<feature type="binding site" evidence="10">
    <location>
        <position position="491"/>
    </location>
    <ligand>
        <name>Mn(2+)</name>
        <dbReference type="ChEBI" id="CHEBI:29035"/>
    </ligand>
</feature>
<organism evidence="13 14">
    <name type="scientific">Clostridium amylolyticum</name>
    <dbReference type="NCBI Taxonomy" id="1121298"/>
    <lineage>
        <taxon>Bacteria</taxon>
        <taxon>Bacillati</taxon>
        <taxon>Bacillota</taxon>
        <taxon>Clostridia</taxon>
        <taxon>Eubacteriales</taxon>
        <taxon>Clostridiaceae</taxon>
        <taxon>Clostridium</taxon>
    </lineage>
</organism>
<dbReference type="PANTHER" id="PTHR47371:SF3">
    <property type="entry name" value="PHOSPHOGLYCEROL TRANSFERASE I"/>
    <property type="match status" value="1"/>
</dbReference>
<dbReference type="Proteomes" id="UP000184080">
    <property type="component" value="Unassembled WGS sequence"/>
</dbReference>
<evidence type="ECO:0000313" key="14">
    <source>
        <dbReference type="Proteomes" id="UP000184080"/>
    </source>
</evidence>
<evidence type="ECO:0000313" key="13">
    <source>
        <dbReference type="EMBL" id="SHI64068.1"/>
    </source>
</evidence>
<feature type="binding site" evidence="10">
    <location>
        <position position="274"/>
    </location>
    <ligand>
        <name>Mn(2+)</name>
        <dbReference type="ChEBI" id="CHEBI:29035"/>
    </ligand>
</feature>
<dbReference type="Gene3D" id="3.30.1120.170">
    <property type="match status" value="1"/>
</dbReference>
<comment type="subcellular location">
    <subcellularLocation>
        <location evidence="1">Cell membrane</location>
        <topology evidence="1">Multi-pass membrane protein</topology>
    </subcellularLocation>
</comment>
<comment type="pathway">
    <text evidence="2">Cell wall biogenesis; lipoteichoic acid biosynthesis.</text>
</comment>
<dbReference type="PIRSF" id="PIRSF005091">
    <property type="entry name" value="Mmb_sulf_HI1246"/>
    <property type="match status" value="1"/>
</dbReference>
<comment type="similarity">
    <text evidence="3">Belongs to the LTA synthase family.</text>
</comment>
<dbReference type="AlphaFoldDB" id="A0A1M6CTJ5"/>
<evidence type="ECO:0000256" key="3">
    <source>
        <dbReference type="ARBA" id="ARBA00009983"/>
    </source>
</evidence>